<keyword evidence="5" id="KW-1185">Reference proteome</keyword>
<gene>
    <name evidence="4" type="ORF">BG55_00340</name>
</gene>
<dbReference type="Pfam" id="PF00501">
    <property type="entry name" value="AMP-binding"/>
    <property type="match status" value="1"/>
</dbReference>
<dbReference type="Gene3D" id="1.10.1200.10">
    <property type="entry name" value="ACP-like"/>
    <property type="match status" value="1"/>
</dbReference>
<dbReference type="InterPro" id="IPR029058">
    <property type="entry name" value="AB_hydrolase_fold"/>
</dbReference>
<dbReference type="InterPro" id="IPR009081">
    <property type="entry name" value="PP-bd_ACP"/>
</dbReference>
<dbReference type="PANTHER" id="PTHR45527:SF1">
    <property type="entry name" value="FATTY ACID SYNTHASE"/>
    <property type="match status" value="1"/>
</dbReference>
<dbReference type="CDD" id="cd05930">
    <property type="entry name" value="A_NRPS"/>
    <property type="match status" value="1"/>
</dbReference>
<evidence type="ECO:0000259" key="3">
    <source>
        <dbReference type="PROSITE" id="PS50075"/>
    </source>
</evidence>
<dbReference type="InterPro" id="IPR001031">
    <property type="entry name" value="Thioesterase"/>
</dbReference>
<dbReference type="Gene3D" id="3.40.50.12780">
    <property type="entry name" value="N-terminal domain of ligase-like"/>
    <property type="match status" value="1"/>
</dbReference>
<dbReference type="PANTHER" id="PTHR45527">
    <property type="entry name" value="NONRIBOSOMAL PEPTIDE SYNTHETASE"/>
    <property type="match status" value="1"/>
</dbReference>
<organism evidence="4 5">
    <name type="scientific">Erwinia mallotivora</name>
    <dbReference type="NCBI Taxonomy" id="69222"/>
    <lineage>
        <taxon>Bacteria</taxon>
        <taxon>Pseudomonadati</taxon>
        <taxon>Pseudomonadota</taxon>
        <taxon>Gammaproteobacteria</taxon>
        <taxon>Enterobacterales</taxon>
        <taxon>Erwiniaceae</taxon>
        <taxon>Erwinia</taxon>
    </lineage>
</organism>
<dbReference type="InterPro" id="IPR010071">
    <property type="entry name" value="AA_adenyl_dom"/>
</dbReference>
<dbReference type="GO" id="GO:0005737">
    <property type="term" value="C:cytoplasm"/>
    <property type="evidence" value="ECO:0007669"/>
    <property type="project" value="TreeGrafter"/>
</dbReference>
<dbReference type="NCBIfam" id="TIGR01733">
    <property type="entry name" value="AA-adenyl-dom"/>
    <property type="match status" value="1"/>
</dbReference>
<reference evidence="4 5" key="1">
    <citation type="submission" date="2014-02" db="EMBL/GenBank/DDBJ databases">
        <title>Draft genome of Erwinia mallotivora strain BT-MARDI, a papaya dieback pathogen.</title>
        <authorList>
            <person name="Redzuan R."/>
            <person name="Abu Bakar N."/>
            <person name="Badrun R."/>
            <person name="Mohd Raih M.F."/>
            <person name="Rozano L."/>
            <person name="Mat Amin N."/>
        </authorList>
    </citation>
    <scope>NUCLEOTIDE SEQUENCE [LARGE SCALE GENOMIC DNA]</scope>
    <source>
        <strain evidence="4 5">BT-MARDI</strain>
    </source>
</reference>
<dbReference type="EMBL" id="JFHN01000011">
    <property type="protein sequence ID" value="EXU77334.1"/>
    <property type="molecule type" value="Genomic_DNA"/>
</dbReference>
<dbReference type="GO" id="GO:0044550">
    <property type="term" value="P:secondary metabolite biosynthetic process"/>
    <property type="evidence" value="ECO:0007669"/>
    <property type="project" value="TreeGrafter"/>
</dbReference>
<dbReference type="PATRIC" id="fig|69222.5.peg.86"/>
<dbReference type="SMART" id="SM00823">
    <property type="entry name" value="PKS_PP"/>
    <property type="match status" value="1"/>
</dbReference>
<dbReference type="InterPro" id="IPR042099">
    <property type="entry name" value="ANL_N_sf"/>
</dbReference>
<dbReference type="Pfam" id="PF00975">
    <property type="entry name" value="Thioesterase"/>
    <property type="match status" value="1"/>
</dbReference>
<dbReference type="GO" id="GO:0043041">
    <property type="term" value="P:amino acid activation for nonribosomal peptide biosynthetic process"/>
    <property type="evidence" value="ECO:0007669"/>
    <property type="project" value="TreeGrafter"/>
</dbReference>
<dbReference type="Gene3D" id="3.30.300.30">
    <property type="match status" value="2"/>
</dbReference>
<keyword evidence="2" id="KW-0597">Phosphoprotein</keyword>
<dbReference type="InterPro" id="IPR020806">
    <property type="entry name" value="PKS_PP-bd"/>
</dbReference>
<dbReference type="Proteomes" id="UP000019918">
    <property type="component" value="Unassembled WGS sequence"/>
</dbReference>
<proteinExistence type="predicted"/>
<protein>
    <submittedName>
        <fullName evidence="4">Amino acid adenylation protein</fullName>
    </submittedName>
</protein>
<evidence type="ECO:0000256" key="1">
    <source>
        <dbReference type="ARBA" id="ARBA00022450"/>
    </source>
</evidence>
<dbReference type="InterPro" id="IPR020845">
    <property type="entry name" value="AMP-binding_CS"/>
</dbReference>
<dbReference type="Gene3D" id="3.40.50.1820">
    <property type="entry name" value="alpha/beta hydrolase"/>
    <property type="match status" value="1"/>
</dbReference>
<dbReference type="PROSITE" id="PS50075">
    <property type="entry name" value="CARRIER"/>
    <property type="match status" value="1"/>
</dbReference>
<sequence length="1294" mass="144143">MTFKSPVAESLPEPVICASSDGLLAMLEKQAVHRPENIAVKDDCSSLNYRDFLQTIRRNATTLHLMIDESVEFIGLYCDPSVEMICGAWSILAAGRGYLPLAPDYPAERLRYMMHDSGIKVVLTQTHLKAQLAHIAGAGVKIISCDELQDATTDALSPVLPVQREPLAYMIYTSGSTGKPKGVVVTGANISHQMAWLKKEFGFDHHDRILQKTPVSFDAAQWEILAPAFGSQLVVAAKNCYRDPDAMIETLQNHRITVLQCVPTLLQALVGHPLFPDCLTLKKVFSGGEILTRNLAVEFFQRLPQATLTNLYGPTECTINASSFTLEPESVEGYPDAIAIGRPVADTLYHLLDSAGAPVKPGETGELYISGLQVAQGYWQRPDLTREKFITLPGNTTPGHHRLYRTGDLVRQDSSGNTFFVGRADNQIKLRGYRVELDEIRLAIENHHWVKTAAVIVKQDPRSGFQTLIACVELDKRQAALMDQDNHDSHHISKSSKFQVRAQLSNAGCRQLSTEQRAQSIALAFKEPDREQRKIAFGRKTYRFFAGDTPLTEQRLIGVLSCQPPAGEVPPGQRTLTAEAFGKMLRYFGQFINEERLLPKYAYASPGALYATQLYLELSGVAGLPTGIYYYHPIEHLLVPVAPLVATSEPWIKLHFIGNRDAIQPVYKNNLREVLEMEAGHMLGLFDQLLPEFGLHAERSASQRGELPVWYEGKEYDDYLGGYLVSRRPVRPDAAQIERYLQIHQPTGGLQPGLYVFRQGALHFLTDSMLQKKDVIAINQRVFERAQFGISVVCNGADPDEHYTLAGREMHRLQSNDQLLGMMSSGYSSKSQHDLPAAVTLRSILAENKLPMDCLYFCLGGPISEAQYLHEGMNEDRIHMQGPVELLKEDLTAQLPKYMVPNKVIIVDNLPHTANGKIDLQALKARTELHETADSGEKTPLSTALEQAVGKIWCAVMKWETVFANDDFFEGGGNSLTAVALVNRINRHFNIKLPLQVIFQTPTISGLAAAVAACRQSDVDCSRLIKLNAFSERPVFCWPGLGGYPLNLRQLAENLPDQRAFFGVQALGINEGEAPLQTIQQMALADIAQIKAVQPRGPYTLWGYSFGARVAFETAAQLEAQGEEVETLCLLAPGAPVTQMEREQRYEHKAAFDNPVFLAILFSVFAHQIDGPLLARCLAQCQTREAFIAFICQRFPLLHEEIVERIIRIVEITYDFSYAFDELQNRQLNAPVTIVKAQGDHYSFLDNAPGFSLQPLTLIELNVDHYAVLKSQGIDELLQKLPPAIHHKDKKYVE</sequence>
<keyword evidence="1" id="KW-0596">Phosphopantetheine</keyword>
<dbReference type="PROSITE" id="PS00455">
    <property type="entry name" value="AMP_BINDING"/>
    <property type="match status" value="1"/>
</dbReference>
<name>A0A014MGU9_9GAMM</name>
<dbReference type="Gene3D" id="3.40.109.10">
    <property type="entry name" value="NADH Oxidase"/>
    <property type="match status" value="1"/>
</dbReference>
<dbReference type="OrthoDB" id="9757559at2"/>
<dbReference type="RefSeq" id="WP_084276134.1">
    <property type="nucleotide sequence ID" value="NZ_JFHN01000011.1"/>
</dbReference>
<evidence type="ECO:0000256" key="2">
    <source>
        <dbReference type="ARBA" id="ARBA00022553"/>
    </source>
</evidence>
<dbReference type="InterPro" id="IPR000415">
    <property type="entry name" value="Nitroreductase-like"/>
</dbReference>
<dbReference type="InterPro" id="IPR036736">
    <property type="entry name" value="ACP-like_sf"/>
</dbReference>
<dbReference type="GO" id="GO:0016491">
    <property type="term" value="F:oxidoreductase activity"/>
    <property type="evidence" value="ECO:0007669"/>
    <property type="project" value="InterPro"/>
</dbReference>
<dbReference type="GO" id="GO:0031177">
    <property type="term" value="F:phosphopantetheine binding"/>
    <property type="evidence" value="ECO:0007669"/>
    <property type="project" value="InterPro"/>
</dbReference>
<dbReference type="Pfam" id="PF00550">
    <property type="entry name" value="PP-binding"/>
    <property type="match status" value="1"/>
</dbReference>
<comment type="caution">
    <text evidence="4">The sequence shown here is derived from an EMBL/GenBank/DDBJ whole genome shotgun (WGS) entry which is preliminary data.</text>
</comment>
<dbReference type="InterPro" id="IPR000873">
    <property type="entry name" value="AMP-dep_synth/lig_dom"/>
</dbReference>
<evidence type="ECO:0000313" key="4">
    <source>
        <dbReference type="EMBL" id="EXU77334.1"/>
    </source>
</evidence>
<evidence type="ECO:0000313" key="5">
    <source>
        <dbReference type="Proteomes" id="UP000019918"/>
    </source>
</evidence>
<dbReference type="SUPFAM" id="SSF53474">
    <property type="entry name" value="alpha/beta-Hydrolases"/>
    <property type="match status" value="1"/>
</dbReference>
<dbReference type="SUPFAM" id="SSF56801">
    <property type="entry name" value="Acetyl-CoA synthetase-like"/>
    <property type="match status" value="1"/>
</dbReference>
<dbReference type="InterPro" id="IPR045851">
    <property type="entry name" value="AMP-bd_C_sf"/>
</dbReference>
<accession>A0A014MGU9</accession>
<dbReference type="STRING" id="69222.BG55_00340"/>
<dbReference type="SUPFAM" id="SSF47336">
    <property type="entry name" value="ACP-like"/>
    <property type="match status" value="1"/>
</dbReference>
<feature type="domain" description="Carrier" evidence="3">
    <location>
        <begin position="940"/>
        <end position="1015"/>
    </location>
</feature>